<evidence type="ECO:0000259" key="8">
    <source>
        <dbReference type="Pfam" id="PF00557"/>
    </source>
</evidence>
<dbReference type="InterPro" id="IPR000994">
    <property type="entry name" value="Pept_M24"/>
</dbReference>
<feature type="binding site" evidence="6">
    <location>
        <position position="188"/>
    </location>
    <ligand>
        <name>substrate</name>
    </ligand>
</feature>
<name>A0A1F6XMP1_9BACT</name>
<evidence type="ECO:0000256" key="3">
    <source>
        <dbReference type="ARBA" id="ARBA00022670"/>
    </source>
</evidence>
<feature type="binding site" evidence="6">
    <location>
        <position position="245"/>
    </location>
    <ligand>
        <name>a divalent metal cation</name>
        <dbReference type="ChEBI" id="CHEBI:60240"/>
        <label>2</label>
        <note>catalytic</note>
    </ligand>
</feature>
<dbReference type="SUPFAM" id="SSF55920">
    <property type="entry name" value="Creatinase/aminopeptidase"/>
    <property type="match status" value="1"/>
</dbReference>
<reference evidence="9 10" key="1">
    <citation type="journal article" date="2016" name="Nat. Commun.">
        <title>Thousands of microbial genomes shed light on interconnected biogeochemical processes in an aquifer system.</title>
        <authorList>
            <person name="Anantharaman K."/>
            <person name="Brown C.T."/>
            <person name="Hug L.A."/>
            <person name="Sharon I."/>
            <person name="Castelle C.J."/>
            <person name="Probst A.J."/>
            <person name="Thomas B.C."/>
            <person name="Singh A."/>
            <person name="Wilkins M.J."/>
            <person name="Karaoz U."/>
            <person name="Brodie E.L."/>
            <person name="Williams K.H."/>
            <person name="Hubbard S.S."/>
            <person name="Banfield J.F."/>
        </authorList>
    </citation>
    <scope>NUCLEOTIDE SEQUENCE [LARGE SCALE GENOMIC DNA]</scope>
</reference>
<feature type="domain" description="Peptidase M24" evidence="8">
    <location>
        <begin position="12"/>
        <end position="252"/>
    </location>
</feature>
<dbReference type="PANTHER" id="PTHR43330:SF27">
    <property type="entry name" value="METHIONINE AMINOPEPTIDASE"/>
    <property type="match status" value="1"/>
</dbReference>
<protein>
    <recommendedName>
        <fullName evidence="6 7">Methionine aminopeptidase</fullName>
        <shortName evidence="6">MAP</shortName>
        <shortName evidence="6">MetAP</shortName>
        <ecNumber evidence="6 7">3.4.11.18</ecNumber>
    </recommendedName>
    <alternativeName>
        <fullName evidence="6">Peptidase M</fullName>
    </alternativeName>
</protein>
<accession>A0A1F6XMP1</accession>
<dbReference type="NCBIfam" id="TIGR00500">
    <property type="entry name" value="met_pdase_I"/>
    <property type="match status" value="1"/>
</dbReference>
<evidence type="ECO:0000256" key="5">
    <source>
        <dbReference type="ARBA" id="ARBA00022801"/>
    </source>
</evidence>
<evidence type="ECO:0000256" key="7">
    <source>
        <dbReference type="RuleBase" id="RU003653"/>
    </source>
</evidence>
<dbReference type="AlphaFoldDB" id="A0A1F6XMP1"/>
<feature type="binding site" evidence="6">
    <location>
        <position position="245"/>
    </location>
    <ligand>
        <name>a divalent metal cation</name>
        <dbReference type="ChEBI" id="CHEBI:60240"/>
        <label>1</label>
    </ligand>
</feature>
<dbReference type="HAMAP" id="MF_01974">
    <property type="entry name" value="MetAP_1"/>
    <property type="match status" value="1"/>
</dbReference>
<keyword evidence="3 6" id="KW-0645">Protease</keyword>
<organism evidence="9 10">
    <name type="scientific">Candidatus Nomurabacteria bacterium RIFCSPLOWO2_01_FULL_42_17</name>
    <dbReference type="NCBI Taxonomy" id="1801780"/>
    <lineage>
        <taxon>Bacteria</taxon>
        <taxon>Candidatus Nomuraibacteriota</taxon>
    </lineage>
</organism>
<dbReference type="InterPro" id="IPR002467">
    <property type="entry name" value="Pept_M24A_MAP1"/>
</dbReference>
<comment type="similarity">
    <text evidence="6">Belongs to the peptidase M24A family. Methionine aminopeptidase type 1 subfamily.</text>
</comment>
<dbReference type="InterPro" id="IPR001714">
    <property type="entry name" value="Pept_M24_MAP"/>
</dbReference>
<dbReference type="GO" id="GO:0006508">
    <property type="term" value="P:proteolysis"/>
    <property type="evidence" value="ECO:0007669"/>
    <property type="project" value="UniProtKB-KW"/>
</dbReference>
<evidence type="ECO:0000256" key="4">
    <source>
        <dbReference type="ARBA" id="ARBA00022723"/>
    </source>
</evidence>
<dbReference type="PRINTS" id="PR00599">
    <property type="entry name" value="MAPEPTIDASE"/>
</dbReference>
<evidence type="ECO:0000256" key="2">
    <source>
        <dbReference type="ARBA" id="ARBA00022438"/>
    </source>
</evidence>
<keyword evidence="4 6" id="KW-0479">Metal-binding</keyword>
<comment type="cofactor">
    <cofactor evidence="6">
        <name>Co(2+)</name>
        <dbReference type="ChEBI" id="CHEBI:48828"/>
    </cofactor>
    <cofactor evidence="6">
        <name>Zn(2+)</name>
        <dbReference type="ChEBI" id="CHEBI:29105"/>
    </cofactor>
    <cofactor evidence="6">
        <name>Mn(2+)</name>
        <dbReference type="ChEBI" id="CHEBI:29035"/>
    </cofactor>
    <cofactor evidence="6">
        <name>Fe(2+)</name>
        <dbReference type="ChEBI" id="CHEBI:29033"/>
    </cofactor>
    <text evidence="6">Binds 2 divalent metal cations per subunit. Has a high-affinity and a low affinity metal-binding site. The true nature of the physiological cofactor is under debate. The enzyme is active with cobalt, zinc, manganese or divalent iron ions. Most likely, methionine aminopeptidases function as mononuclear Fe(2+)-metalloproteases under physiological conditions, and the catalytically relevant metal-binding site has been assigned to the histidine-containing high-affinity site.</text>
</comment>
<evidence type="ECO:0000313" key="10">
    <source>
        <dbReference type="Proteomes" id="UP000178104"/>
    </source>
</evidence>
<keyword evidence="5 6" id="KW-0378">Hydrolase</keyword>
<comment type="subunit">
    <text evidence="6">Monomer.</text>
</comment>
<dbReference type="Gene3D" id="3.90.230.10">
    <property type="entry name" value="Creatinase/methionine aminopeptidase superfamily"/>
    <property type="match status" value="1"/>
</dbReference>
<dbReference type="GO" id="GO:0005829">
    <property type="term" value="C:cytosol"/>
    <property type="evidence" value="ECO:0007669"/>
    <property type="project" value="TreeGrafter"/>
</dbReference>
<dbReference type="EMBL" id="MFVE01000005">
    <property type="protein sequence ID" value="OGI95394.1"/>
    <property type="molecule type" value="Genomic_DNA"/>
</dbReference>
<gene>
    <name evidence="6" type="primary">map</name>
    <name evidence="9" type="ORF">A2917_02420</name>
</gene>
<sequence>MIIIKTPEEIEILREGGKHLATVLYKLRDMVKPGVSTKDLDLHAEKLIREMGDVPAFLNYRPEGANKPFPASLCISVNDEVVHGIPSQKRILQEGDIVSLDLGLKHKNLFTDMALTVPVGVVSKENKKLMDITEQALAVGISAARSGGTVGDIGHAVASFVRSQNKNNNMQYGIVEVLSGHGVGRAIHEDPYIPNFGKAGTGAKLVSGMVIALEPMLNAGTKNVTIDADGYTFRTADGKNSAHFEHTILITDGEAEILTCTNTKKDPKGLVP</sequence>
<dbReference type="GO" id="GO:0070006">
    <property type="term" value="F:metalloaminopeptidase activity"/>
    <property type="evidence" value="ECO:0007669"/>
    <property type="project" value="UniProtKB-UniRule"/>
</dbReference>
<feature type="binding site" evidence="6">
    <location>
        <position position="101"/>
    </location>
    <ligand>
        <name>a divalent metal cation</name>
        <dbReference type="ChEBI" id="CHEBI:60240"/>
        <label>1</label>
    </ligand>
</feature>
<feature type="binding site" evidence="6">
    <location>
        <position position="112"/>
    </location>
    <ligand>
        <name>a divalent metal cation</name>
        <dbReference type="ChEBI" id="CHEBI:60240"/>
        <label>1</label>
    </ligand>
</feature>
<keyword evidence="2 6" id="KW-0031">Aminopeptidase</keyword>
<dbReference type="STRING" id="1801780.A2917_02420"/>
<dbReference type="InterPro" id="IPR036005">
    <property type="entry name" value="Creatinase/aminopeptidase-like"/>
</dbReference>
<comment type="caution">
    <text evidence="9">The sequence shown here is derived from an EMBL/GenBank/DDBJ whole genome shotgun (WGS) entry which is preliminary data.</text>
</comment>
<dbReference type="PANTHER" id="PTHR43330">
    <property type="entry name" value="METHIONINE AMINOPEPTIDASE"/>
    <property type="match status" value="1"/>
</dbReference>
<dbReference type="GO" id="GO:0004239">
    <property type="term" value="F:initiator methionyl aminopeptidase activity"/>
    <property type="evidence" value="ECO:0007669"/>
    <property type="project" value="UniProtKB-UniRule"/>
</dbReference>
<comment type="function">
    <text evidence="1 6">Removes the N-terminal methionine from nascent proteins. The N-terminal methionine is often cleaved when the second residue in the primary sequence is small and uncharged (Met-Ala-, Cys, Gly, Pro, Ser, Thr, or Val). Requires deformylation of the N(alpha)-formylated initiator methionine before it can be hydrolyzed.</text>
</comment>
<dbReference type="EC" id="3.4.11.18" evidence="6 7"/>
<comment type="catalytic activity">
    <reaction evidence="6 7">
        <text>Release of N-terminal amino acids, preferentially methionine, from peptides and arylamides.</text>
        <dbReference type="EC" id="3.4.11.18"/>
    </reaction>
</comment>
<evidence type="ECO:0000313" key="9">
    <source>
        <dbReference type="EMBL" id="OGI95394.1"/>
    </source>
</evidence>
<feature type="binding site" evidence="6">
    <location>
        <position position="181"/>
    </location>
    <ligand>
        <name>a divalent metal cation</name>
        <dbReference type="ChEBI" id="CHEBI:60240"/>
        <label>2</label>
        <note>catalytic</note>
    </ligand>
</feature>
<evidence type="ECO:0000256" key="1">
    <source>
        <dbReference type="ARBA" id="ARBA00002521"/>
    </source>
</evidence>
<evidence type="ECO:0000256" key="6">
    <source>
        <dbReference type="HAMAP-Rule" id="MF_01974"/>
    </source>
</evidence>
<proteinExistence type="inferred from homology"/>
<feature type="binding site" evidence="6">
    <location>
        <position position="112"/>
    </location>
    <ligand>
        <name>a divalent metal cation</name>
        <dbReference type="ChEBI" id="CHEBI:60240"/>
        <label>2</label>
        <note>catalytic</note>
    </ligand>
</feature>
<dbReference type="GO" id="GO:0046872">
    <property type="term" value="F:metal ion binding"/>
    <property type="evidence" value="ECO:0007669"/>
    <property type="project" value="UniProtKB-UniRule"/>
</dbReference>
<dbReference type="Proteomes" id="UP000178104">
    <property type="component" value="Unassembled WGS sequence"/>
</dbReference>
<feature type="binding site" evidence="6">
    <location>
        <position position="83"/>
    </location>
    <ligand>
        <name>substrate</name>
    </ligand>
</feature>
<feature type="binding site" evidence="6">
    <location>
        <position position="214"/>
    </location>
    <ligand>
        <name>a divalent metal cation</name>
        <dbReference type="ChEBI" id="CHEBI:60240"/>
        <label>2</label>
        <note>catalytic</note>
    </ligand>
</feature>
<dbReference type="CDD" id="cd01086">
    <property type="entry name" value="MetAP1"/>
    <property type="match status" value="1"/>
</dbReference>
<dbReference type="Pfam" id="PF00557">
    <property type="entry name" value="Peptidase_M24"/>
    <property type="match status" value="1"/>
</dbReference>